<dbReference type="EMBL" id="CP123488">
    <property type="protein sequence ID" value="WGL57668.1"/>
    <property type="molecule type" value="Genomic_DNA"/>
</dbReference>
<evidence type="ECO:0000313" key="2">
    <source>
        <dbReference type="EMBL" id="WGL57668.1"/>
    </source>
</evidence>
<sequence>MRDQLGPLLLLVAAMVFGWQAHGWYDAKLTLAVNEAGEKTRQMVAEATQKSGERLEEKLAELKANEIHTERVIQRETIKPVFSNVCASDDYVRLFNESADKAERALSGKPVDPLPGNPATSGRADRK</sequence>
<feature type="region of interest" description="Disordered" evidence="1">
    <location>
        <begin position="103"/>
        <end position="127"/>
    </location>
</feature>
<evidence type="ECO:0000313" key="3">
    <source>
        <dbReference type="Proteomes" id="UP001177527"/>
    </source>
</evidence>
<evidence type="ECO:0000256" key="1">
    <source>
        <dbReference type="SAM" id="MobiDB-lite"/>
    </source>
</evidence>
<dbReference type="Proteomes" id="UP001177527">
    <property type="component" value="Chromosome"/>
</dbReference>
<dbReference type="AlphaFoldDB" id="A0AA95G3D7"/>
<gene>
    <name evidence="2" type="ORF">QBD33_07815</name>
</gene>
<dbReference type="RefSeq" id="WP_280558259.1">
    <property type="nucleotide sequence ID" value="NZ_CP123488.1"/>
</dbReference>
<protein>
    <submittedName>
        <fullName evidence="2">Uncharacterized protein</fullName>
    </submittedName>
</protein>
<organism evidence="2 3">
    <name type="scientific">Kluyvera intermedia</name>
    <name type="common">Enterobacter intermedius</name>
    <dbReference type="NCBI Taxonomy" id="61648"/>
    <lineage>
        <taxon>Bacteria</taxon>
        <taxon>Pseudomonadati</taxon>
        <taxon>Pseudomonadota</taxon>
        <taxon>Gammaproteobacteria</taxon>
        <taxon>Enterobacterales</taxon>
        <taxon>Enterobacteriaceae</taxon>
        <taxon>Kluyvera</taxon>
    </lineage>
</organism>
<accession>A0AA95G3D7</accession>
<name>A0AA95G3D7_KLUIN</name>
<reference evidence="2" key="1">
    <citation type="submission" date="2023-04" db="EMBL/GenBank/DDBJ databases">
        <title>APH(3)-Id, a novel chromosomal aminoglycoside phosphotransferase, identified from an environmental isolate of Kluyvera intermedia DW18.</title>
        <authorList>
            <person name="Sha Y."/>
        </authorList>
    </citation>
    <scope>NUCLEOTIDE SEQUENCE</scope>
    <source>
        <strain evidence="2">DW18</strain>
    </source>
</reference>
<proteinExistence type="predicted"/>